<name>A0A4S8JWT5_MUSBA</name>
<sequence>MTVPLCSARAVVAEKERRWVQKMNQREEIEDNQQYCPIIFNSVNSEDEHIPCTKNRNGKGELAIEKSPLRCFAGPMDFTQTWVDEAPRRRSLCFGVILKWMNHIMVTPPEWIKFGGSPRCSAGPIDFTKTWVDGAPRRGRLMLGGHPEMDESHYHRPCQAVAPPRLSLRVRLGGSTAPVRRWHRPCQAVAPPLSGGGTAWAQSPSETGWGIAPPLSGGGTA</sequence>
<comment type="caution">
    <text evidence="2">The sequence shown here is derived from an EMBL/GenBank/DDBJ whole genome shotgun (WGS) entry which is preliminary data.</text>
</comment>
<feature type="region of interest" description="Disordered" evidence="1">
    <location>
        <begin position="193"/>
        <end position="221"/>
    </location>
</feature>
<organism evidence="2 3">
    <name type="scientific">Musa balbisiana</name>
    <name type="common">Banana</name>
    <dbReference type="NCBI Taxonomy" id="52838"/>
    <lineage>
        <taxon>Eukaryota</taxon>
        <taxon>Viridiplantae</taxon>
        <taxon>Streptophyta</taxon>
        <taxon>Embryophyta</taxon>
        <taxon>Tracheophyta</taxon>
        <taxon>Spermatophyta</taxon>
        <taxon>Magnoliopsida</taxon>
        <taxon>Liliopsida</taxon>
        <taxon>Zingiberales</taxon>
        <taxon>Musaceae</taxon>
        <taxon>Musa</taxon>
    </lineage>
</organism>
<keyword evidence="3" id="KW-1185">Reference proteome</keyword>
<evidence type="ECO:0000256" key="1">
    <source>
        <dbReference type="SAM" id="MobiDB-lite"/>
    </source>
</evidence>
<protein>
    <submittedName>
        <fullName evidence="2">Uncharacterized protein</fullName>
    </submittedName>
</protein>
<evidence type="ECO:0000313" key="2">
    <source>
        <dbReference type="EMBL" id="THU66733.1"/>
    </source>
</evidence>
<gene>
    <name evidence="2" type="ORF">C4D60_Mb05t17310</name>
</gene>
<evidence type="ECO:0000313" key="3">
    <source>
        <dbReference type="Proteomes" id="UP000317650"/>
    </source>
</evidence>
<proteinExistence type="predicted"/>
<accession>A0A4S8JWT5</accession>
<dbReference type="AlphaFoldDB" id="A0A4S8JWT5"/>
<reference evidence="2 3" key="1">
    <citation type="journal article" date="2019" name="Nat. Plants">
        <title>Genome sequencing of Musa balbisiana reveals subgenome evolution and function divergence in polyploid bananas.</title>
        <authorList>
            <person name="Yao X."/>
        </authorList>
    </citation>
    <scope>NUCLEOTIDE SEQUENCE [LARGE SCALE GENOMIC DNA]</scope>
    <source>
        <strain evidence="3">cv. DH-PKW</strain>
        <tissue evidence="2">Leaves</tissue>
    </source>
</reference>
<dbReference type="EMBL" id="PYDT01000003">
    <property type="protein sequence ID" value="THU66733.1"/>
    <property type="molecule type" value="Genomic_DNA"/>
</dbReference>
<dbReference type="Proteomes" id="UP000317650">
    <property type="component" value="Chromosome 5"/>
</dbReference>